<dbReference type="GO" id="GO:0140359">
    <property type="term" value="F:ABC-type transporter activity"/>
    <property type="evidence" value="ECO:0007669"/>
    <property type="project" value="InterPro"/>
</dbReference>
<evidence type="ECO:0000256" key="1">
    <source>
        <dbReference type="ARBA" id="ARBA00022448"/>
    </source>
</evidence>
<dbReference type="KEGG" id="bcop:JD108_13935"/>
<dbReference type="Gene3D" id="2.40.50.140">
    <property type="entry name" value="Nucleic acid-binding proteins"/>
    <property type="match status" value="1"/>
</dbReference>
<dbReference type="SUPFAM" id="SSF52540">
    <property type="entry name" value="P-loop containing nucleoside triphosphate hydrolases"/>
    <property type="match status" value="1"/>
</dbReference>
<evidence type="ECO:0000313" key="5">
    <source>
        <dbReference type="EMBL" id="QQE73030.1"/>
    </source>
</evidence>
<dbReference type="InterPro" id="IPR040582">
    <property type="entry name" value="OB_MalK-like"/>
</dbReference>
<accession>A0A7T5EI34</accession>
<dbReference type="RefSeq" id="WP_198826662.1">
    <property type="nucleotide sequence ID" value="NZ_CP066308.1"/>
</dbReference>
<name>A0A7T5EI34_9BACL</name>
<dbReference type="SMART" id="SM00382">
    <property type="entry name" value="AAA"/>
    <property type="match status" value="1"/>
</dbReference>
<dbReference type="InterPro" id="IPR003439">
    <property type="entry name" value="ABC_transporter-like_ATP-bd"/>
</dbReference>
<dbReference type="EMBL" id="CP073708">
    <property type="protein sequence ID" value="QUO40108.1"/>
    <property type="molecule type" value="Genomic_DNA"/>
</dbReference>
<dbReference type="EMBL" id="CP066308">
    <property type="protein sequence ID" value="QQE73030.1"/>
    <property type="molecule type" value="Genomic_DNA"/>
</dbReference>
<dbReference type="Pfam" id="PF17912">
    <property type="entry name" value="OB_MalK"/>
    <property type="match status" value="1"/>
</dbReference>
<keyword evidence="3 5" id="KW-0067">ATP-binding</keyword>
<dbReference type="Gene3D" id="3.40.50.300">
    <property type="entry name" value="P-loop containing nucleotide triphosphate hydrolases"/>
    <property type="match status" value="1"/>
</dbReference>
<proteinExistence type="predicted"/>
<evidence type="ECO:0000313" key="7">
    <source>
        <dbReference type="Proteomes" id="UP000595847"/>
    </source>
</evidence>
<dbReference type="GO" id="GO:0016887">
    <property type="term" value="F:ATP hydrolysis activity"/>
    <property type="evidence" value="ECO:0007669"/>
    <property type="project" value="InterPro"/>
</dbReference>
<dbReference type="PROSITE" id="PS50893">
    <property type="entry name" value="ABC_TRANSPORTER_2"/>
    <property type="match status" value="1"/>
</dbReference>
<sequence length="371" mass="42013">MARVYLEHLYKRYAGDVVAVNDFHLEIEDREFLVLVGPSGCGKSTTLRMIAGLEEISEGNLYIGDRLVNDVAPKDRDIAMVFQSYALYPHMNVYENMAFGLKLRKFSKAEIDKRIQEAARILDIGHLLDRKPKALSGGQRQRVALGRAIVREPQVFLMDEPLSNLDAKLRVQMRTEILKLHQRLNTTVIYVTHDQTEAMTMGDRIVVMKDGIIQQVATPTDIYNHPVNQFVASFIGSPAMNLVKGRIVEKGEQLAFEAPHMHVSFPPDKAAVLRERGYLNKEVTFGIRPEDIYSDHQFMEANPFDSSIEAVIDVVENMGSELYVYFTNVGDTQMVARVDAREGLKPRMTVKLGMDLSKCHVFDSETEMAVF</sequence>
<dbReference type="PROSITE" id="PS00211">
    <property type="entry name" value="ABC_TRANSPORTER_1"/>
    <property type="match status" value="1"/>
</dbReference>
<dbReference type="InterPro" id="IPR027417">
    <property type="entry name" value="P-loop_NTPase"/>
</dbReference>
<evidence type="ECO:0000259" key="4">
    <source>
        <dbReference type="PROSITE" id="PS50893"/>
    </source>
</evidence>
<evidence type="ECO:0000256" key="3">
    <source>
        <dbReference type="ARBA" id="ARBA00022840"/>
    </source>
</evidence>
<dbReference type="NCBIfam" id="NF008653">
    <property type="entry name" value="PRK11650.1"/>
    <property type="match status" value="1"/>
</dbReference>
<dbReference type="InterPro" id="IPR015855">
    <property type="entry name" value="ABC_transpr_MalK-like"/>
</dbReference>
<reference evidence="5 7" key="1">
    <citation type="submission" date="2020-12" db="EMBL/GenBank/DDBJ databases">
        <title>strain FJAT-54423T represents a novel species of the genus Brevibacillus.</title>
        <authorList>
            <person name="Tang R."/>
        </authorList>
    </citation>
    <scope>NUCLEOTIDE SEQUENCE [LARGE SCALE GENOMIC DNA]</scope>
    <source>
        <strain evidence="5 7">FJAT-54423</strain>
    </source>
</reference>
<evidence type="ECO:0000313" key="6">
    <source>
        <dbReference type="EMBL" id="QUO40108.1"/>
    </source>
</evidence>
<dbReference type="Gene3D" id="2.40.50.100">
    <property type="match status" value="1"/>
</dbReference>
<reference evidence="6" key="2">
    <citation type="submission" date="2021-04" db="EMBL/GenBank/DDBJ databases">
        <title>Brevibacillus composti FJAT-54423, complete genome.</title>
        <authorList>
            <person name="Tang R."/>
        </authorList>
    </citation>
    <scope>NUCLEOTIDE SEQUENCE</scope>
    <source>
        <strain evidence="6">FJAT-54424</strain>
    </source>
</reference>
<dbReference type="InterPro" id="IPR008995">
    <property type="entry name" value="Mo/tungstate-bd_C_term_dom"/>
</dbReference>
<dbReference type="InterPro" id="IPR012340">
    <property type="entry name" value="NA-bd_OB-fold"/>
</dbReference>
<dbReference type="Proteomes" id="UP000595847">
    <property type="component" value="Chromosome"/>
</dbReference>
<dbReference type="InterPro" id="IPR017871">
    <property type="entry name" value="ABC_transporter-like_CS"/>
</dbReference>
<gene>
    <name evidence="5" type="ORF">JD108_13935</name>
    <name evidence="6" type="ORF">KDJ56_13880</name>
</gene>
<dbReference type="InterPro" id="IPR003593">
    <property type="entry name" value="AAA+_ATPase"/>
</dbReference>
<dbReference type="PANTHER" id="PTHR43875">
    <property type="entry name" value="MALTODEXTRIN IMPORT ATP-BINDING PROTEIN MSMX"/>
    <property type="match status" value="1"/>
</dbReference>
<dbReference type="FunFam" id="3.40.50.300:FF:000042">
    <property type="entry name" value="Maltose/maltodextrin ABC transporter, ATP-binding protein"/>
    <property type="match status" value="1"/>
</dbReference>
<evidence type="ECO:0000256" key="2">
    <source>
        <dbReference type="ARBA" id="ARBA00022741"/>
    </source>
</evidence>
<feature type="domain" description="ABC transporter" evidence="4">
    <location>
        <begin position="4"/>
        <end position="235"/>
    </location>
</feature>
<dbReference type="InterPro" id="IPR047641">
    <property type="entry name" value="ABC_transpr_MalK/UgpC-like"/>
</dbReference>
<dbReference type="Proteomes" id="UP000677234">
    <property type="component" value="Chromosome"/>
</dbReference>
<dbReference type="AlphaFoldDB" id="A0A7T5EI34"/>
<keyword evidence="1" id="KW-0813">Transport</keyword>
<keyword evidence="2" id="KW-0547">Nucleotide-binding</keyword>
<dbReference type="PANTHER" id="PTHR43875:SF1">
    <property type="entry name" value="OSMOPROTECTIVE COMPOUNDS UPTAKE ATP-BINDING PROTEIN GGTA"/>
    <property type="match status" value="1"/>
</dbReference>
<dbReference type="CDD" id="cd03301">
    <property type="entry name" value="ABC_MalK_N"/>
    <property type="match status" value="1"/>
</dbReference>
<organism evidence="5 7">
    <name type="scientific">Brevibacillus composti</name>
    <dbReference type="NCBI Taxonomy" id="2796470"/>
    <lineage>
        <taxon>Bacteria</taxon>
        <taxon>Bacillati</taxon>
        <taxon>Bacillota</taxon>
        <taxon>Bacilli</taxon>
        <taxon>Bacillales</taxon>
        <taxon>Paenibacillaceae</taxon>
        <taxon>Brevibacillus</taxon>
    </lineage>
</organism>
<protein>
    <submittedName>
        <fullName evidence="5">ABC transporter ATP-binding protein</fullName>
    </submittedName>
</protein>
<dbReference type="GO" id="GO:0008643">
    <property type="term" value="P:carbohydrate transport"/>
    <property type="evidence" value="ECO:0007669"/>
    <property type="project" value="InterPro"/>
</dbReference>
<dbReference type="SUPFAM" id="SSF50331">
    <property type="entry name" value="MOP-like"/>
    <property type="match status" value="1"/>
</dbReference>
<evidence type="ECO:0000313" key="8">
    <source>
        <dbReference type="Proteomes" id="UP000677234"/>
    </source>
</evidence>
<dbReference type="GO" id="GO:0055052">
    <property type="term" value="C:ATP-binding cassette (ABC) transporter complex, substrate-binding subunit-containing"/>
    <property type="evidence" value="ECO:0007669"/>
    <property type="project" value="TreeGrafter"/>
</dbReference>
<dbReference type="GO" id="GO:0005524">
    <property type="term" value="F:ATP binding"/>
    <property type="evidence" value="ECO:0007669"/>
    <property type="project" value="UniProtKB-KW"/>
</dbReference>
<keyword evidence="8" id="KW-1185">Reference proteome</keyword>
<dbReference type="Pfam" id="PF00005">
    <property type="entry name" value="ABC_tran"/>
    <property type="match status" value="1"/>
</dbReference>